<accession>A5B1S9</accession>
<feature type="transmembrane region" description="Helical" evidence="2">
    <location>
        <begin position="6"/>
        <end position="26"/>
    </location>
</feature>
<sequence>MATSSPTRFVIFPAILFLIVLIPLYLSPINRNQNILRHLLPTDSNLSETTHQTLQTSSSPSLLPKNDSADGVPSTSTDGASATNEIRKRFREKMSHVERIEEGLARAREAIRRAIQRRNYSSEKEETFIPRGDVYRNPYAFHQLSSKLIHSIEEEQFNF</sequence>
<feature type="region of interest" description="Disordered" evidence="1">
    <location>
        <begin position="48"/>
        <end position="86"/>
    </location>
</feature>
<evidence type="ECO:0000256" key="2">
    <source>
        <dbReference type="SAM" id="Phobius"/>
    </source>
</evidence>
<proteinExistence type="predicted"/>
<organism evidence="3">
    <name type="scientific">Vitis vinifera</name>
    <name type="common">Grape</name>
    <dbReference type="NCBI Taxonomy" id="29760"/>
    <lineage>
        <taxon>Eukaryota</taxon>
        <taxon>Viridiplantae</taxon>
        <taxon>Streptophyta</taxon>
        <taxon>Embryophyta</taxon>
        <taxon>Tracheophyta</taxon>
        <taxon>Spermatophyta</taxon>
        <taxon>Magnoliopsida</taxon>
        <taxon>eudicotyledons</taxon>
        <taxon>Gunneridae</taxon>
        <taxon>Pentapetalae</taxon>
        <taxon>rosids</taxon>
        <taxon>Vitales</taxon>
        <taxon>Vitaceae</taxon>
        <taxon>Viteae</taxon>
        <taxon>Vitis</taxon>
    </lineage>
</organism>
<evidence type="ECO:0000256" key="1">
    <source>
        <dbReference type="SAM" id="MobiDB-lite"/>
    </source>
</evidence>
<keyword evidence="2" id="KW-0472">Membrane</keyword>
<feature type="compositionally biased region" description="Polar residues" evidence="1">
    <location>
        <begin position="73"/>
        <end position="84"/>
    </location>
</feature>
<feature type="compositionally biased region" description="Low complexity" evidence="1">
    <location>
        <begin position="48"/>
        <end position="64"/>
    </location>
</feature>
<gene>
    <name evidence="3" type="ORF">VITISV_031189</name>
</gene>
<protein>
    <submittedName>
        <fullName evidence="3">Uncharacterized protein</fullName>
    </submittedName>
</protein>
<dbReference type="EMBL" id="AM443622">
    <property type="protein sequence ID" value="CAN71920.1"/>
    <property type="molecule type" value="Genomic_DNA"/>
</dbReference>
<name>A5B1S9_VITVI</name>
<keyword evidence="2" id="KW-0812">Transmembrane</keyword>
<dbReference type="AlphaFoldDB" id="A5B1S9"/>
<keyword evidence="2" id="KW-1133">Transmembrane helix</keyword>
<reference evidence="3" key="1">
    <citation type="journal article" date="2007" name="PLoS ONE">
        <title>The first genome sequence of an elite grapevine cultivar (Pinot noir Vitis vinifera L.): coping with a highly heterozygous genome.</title>
        <authorList>
            <person name="Velasco R."/>
            <person name="Zharkikh A."/>
            <person name="Troggio M."/>
            <person name="Cartwright D.A."/>
            <person name="Cestaro A."/>
            <person name="Pruss D."/>
            <person name="Pindo M."/>
            <person name="FitzGerald L.M."/>
            <person name="Vezzulli S."/>
            <person name="Reid J."/>
            <person name="Malacarne G."/>
            <person name="Iliev D."/>
            <person name="Coppola G."/>
            <person name="Wardell B."/>
            <person name="Micheletti D."/>
            <person name="Macalma T."/>
            <person name="Facci M."/>
            <person name="Mitchell J.T."/>
            <person name="Perazzolli M."/>
            <person name="Eldredge G."/>
            <person name="Gatto P."/>
            <person name="Oyzerski R."/>
            <person name="Moretto M."/>
            <person name="Gutin N."/>
            <person name="Stefanini M."/>
            <person name="Chen Y."/>
            <person name="Segala C."/>
            <person name="Davenport C."/>
            <person name="Dematte L."/>
            <person name="Mraz A."/>
            <person name="Battilana J."/>
            <person name="Stormo K."/>
            <person name="Costa F."/>
            <person name="Tao Q."/>
            <person name="Si-Ammour A."/>
            <person name="Harkins T."/>
            <person name="Lackey A."/>
            <person name="Perbost C."/>
            <person name="Taillon B."/>
            <person name="Stella A."/>
            <person name="Solovyev V."/>
            <person name="Fawcett J.A."/>
            <person name="Sterck L."/>
            <person name="Vandepoele K."/>
            <person name="Grando S.M."/>
            <person name="Toppo S."/>
            <person name="Moser C."/>
            <person name="Lanchbury J."/>
            <person name="Bogden R."/>
            <person name="Skolnick M."/>
            <person name="Sgaramella V."/>
            <person name="Bhatnagar S.K."/>
            <person name="Fontana P."/>
            <person name="Gutin A."/>
            <person name="Van de Peer Y."/>
            <person name="Salamini F."/>
            <person name="Viola R."/>
        </authorList>
    </citation>
    <scope>NUCLEOTIDE SEQUENCE</scope>
</reference>
<evidence type="ECO:0000313" key="3">
    <source>
        <dbReference type="EMBL" id="CAN71920.1"/>
    </source>
</evidence>